<feature type="region of interest" description="Disordered" evidence="1">
    <location>
        <begin position="436"/>
        <end position="499"/>
    </location>
</feature>
<feature type="compositionally biased region" description="Polar residues" evidence="1">
    <location>
        <begin position="448"/>
        <end position="465"/>
    </location>
</feature>
<accession>A0A9Q0BCG0</accession>
<dbReference type="InterPro" id="IPR035899">
    <property type="entry name" value="DBL_dom_sf"/>
</dbReference>
<dbReference type="GeneID" id="75834763"/>
<reference evidence="3" key="2">
    <citation type="submission" date="2022-07" db="EMBL/GenBank/DDBJ databases">
        <authorList>
            <person name="Goncalves M.F.M."/>
            <person name="Hilario S."/>
            <person name="Van De Peer Y."/>
            <person name="Esteves A.C."/>
            <person name="Alves A."/>
        </authorList>
    </citation>
    <scope>NUCLEOTIDE SEQUENCE</scope>
    <source>
        <strain evidence="3">MUM 19.33</strain>
    </source>
</reference>
<dbReference type="SUPFAM" id="SSF48065">
    <property type="entry name" value="DBL homology domain (DH-domain)"/>
    <property type="match status" value="1"/>
</dbReference>
<evidence type="ECO:0000256" key="1">
    <source>
        <dbReference type="SAM" id="MobiDB-lite"/>
    </source>
</evidence>
<feature type="domain" description="DH" evidence="2">
    <location>
        <begin position="47"/>
        <end position="101"/>
    </location>
</feature>
<dbReference type="Proteomes" id="UP001055219">
    <property type="component" value="Unassembled WGS sequence"/>
</dbReference>
<dbReference type="PANTHER" id="PTHR45818:SF3">
    <property type="entry name" value="PROTEIN VAV"/>
    <property type="match status" value="1"/>
</dbReference>
<dbReference type="Pfam" id="PF00621">
    <property type="entry name" value="RhoGEF"/>
    <property type="match status" value="1"/>
</dbReference>
<feature type="compositionally biased region" description="Basic and acidic residues" evidence="1">
    <location>
        <begin position="436"/>
        <end position="446"/>
    </location>
</feature>
<organism evidence="3 4">
    <name type="scientific">Emericellopsis cladophorae</name>
    <dbReference type="NCBI Taxonomy" id="2686198"/>
    <lineage>
        <taxon>Eukaryota</taxon>
        <taxon>Fungi</taxon>
        <taxon>Dikarya</taxon>
        <taxon>Ascomycota</taxon>
        <taxon>Pezizomycotina</taxon>
        <taxon>Sordariomycetes</taxon>
        <taxon>Hypocreomycetidae</taxon>
        <taxon>Hypocreales</taxon>
        <taxon>Bionectriaceae</taxon>
        <taxon>Emericellopsis</taxon>
    </lineage>
</organism>
<reference evidence="3" key="1">
    <citation type="journal article" date="2021" name="J Fungi (Basel)">
        <title>Genomic and Metabolomic Analyses of the Marine Fungus Emericellopsis cladophorae: Insights into Saltwater Adaptability Mechanisms and Its Biosynthetic Potential.</title>
        <authorList>
            <person name="Goncalves M.F.M."/>
            <person name="Hilario S."/>
            <person name="Van de Peer Y."/>
            <person name="Esteves A.C."/>
            <person name="Alves A."/>
        </authorList>
    </citation>
    <scope>NUCLEOTIDE SEQUENCE</scope>
    <source>
        <strain evidence="3">MUM 19.33</strain>
    </source>
</reference>
<feature type="compositionally biased region" description="Basic and acidic residues" evidence="1">
    <location>
        <begin position="363"/>
        <end position="373"/>
    </location>
</feature>
<dbReference type="RefSeq" id="XP_051359930.1">
    <property type="nucleotide sequence ID" value="XM_051509060.1"/>
</dbReference>
<evidence type="ECO:0000313" key="4">
    <source>
        <dbReference type="Proteomes" id="UP001055219"/>
    </source>
</evidence>
<name>A0A9Q0BCG0_9HYPO</name>
<dbReference type="AlphaFoldDB" id="A0A9Q0BCG0"/>
<evidence type="ECO:0000259" key="2">
    <source>
        <dbReference type="PROSITE" id="PS50010"/>
    </source>
</evidence>
<evidence type="ECO:0000313" key="3">
    <source>
        <dbReference type="EMBL" id="KAI6779074.1"/>
    </source>
</evidence>
<dbReference type="PANTHER" id="PTHR45818">
    <property type="entry name" value="PROTEIN VAV"/>
    <property type="match status" value="1"/>
</dbReference>
<sequence>MEAAEIHLATQPNTPGKAFYQRGIEALASTLEPSKPPSASLKRASTLDDLLMKPVQRVTKYPLLFDQLARSTTAADCPNSHMEVDTALFRLQEATLALNRNTNDPNVRAVLEKTWLLQDRLVFPGRRIDAMTKNQVRGFGRIQMCGALHVIWSAADGIKDQIYTIMLCVNLDDARVETTTNDHEEESWRSRLTRIKPEAQPARQQGASTSLEMDIKSFGTVLGKDNKTPPRDSINRACTVGARRTTTPVILRNTCAAGNGRSIPTSNVAINRSQSLLATNFRQTILAPPAAKRIRLESILEDVWTRDTLPFPGITGRARNDHLMRASSMMRKLSMTGITVSFSKRSLSMSMKSAQPMGTDTGQIREEPHEPGIRKTANQPLRRPKNEGDDLVVKRPRMREAATFLAVPTKLSEVTVHKPERQVVAEGLRLQGCNDERAESPGEVLRKSSINSARTVSQDRTTAQTAARGEENREPGPAKPDAGNLANQSRRDKLASPKTERAGLLRYLLR</sequence>
<proteinExistence type="predicted"/>
<dbReference type="GO" id="GO:0005737">
    <property type="term" value="C:cytoplasm"/>
    <property type="evidence" value="ECO:0007669"/>
    <property type="project" value="TreeGrafter"/>
</dbReference>
<dbReference type="Gene3D" id="1.20.900.10">
    <property type="entry name" value="Dbl homology (DH) domain"/>
    <property type="match status" value="1"/>
</dbReference>
<dbReference type="GO" id="GO:0005085">
    <property type="term" value="F:guanyl-nucleotide exchange factor activity"/>
    <property type="evidence" value="ECO:0007669"/>
    <property type="project" value="InterPro"/>
</dbReference>
<dbReference type="OrthoDB" id="8059989at2759"/>
<protein>
    <recommendedName>
        <fullName evidence="2">DH domain-containing protein</fullName>
    </recommendedName>
</protein>
<gene>
    <name evidence="3" type="ORF">J7T54_008292</name>
</gene>
<dbReference type="PROSITE" id="PS50010">
    <property type="entry name" value="DH_2"/>
    <property type="match status" value="1"/>
</dbReference>
<comment type="caution">
    <text evidence="3">The sequence shown here is derived from an EMBL/GenBank/DDBJ whole genome shotgun (WGS) entry which is preliminary data.</text>
</comment>
<keyword evidence="4" id="KW-1185">Reference proteome</keyword>
<feature type="compositionally biased region" description="Polar residues" evidence="1">
    <location>
        <begin position="352"/>
        <end position="362"/>
    </location>
</feature>
<feature type="compositionally biased region" description="Basic and acidic residues" evidence="1">
    <location>
        <begin position="489"/>
        <end position="499"/>
    </location>
</feature>
<dbReference type="InterPro" id="IPR000219">
    <property type="entry name" value="DH_dom"/>
</dbReference>
<feature type="region of interest" description="Disordered" evidence="1">
    <location>
        <begin position="352"/>
        <end position="390"/>
    </location>
</feature>
<dbReference type="EMBL" id="JAGIXG020000053">
    <property type="protein sequence ID" value="KAI6779074.1"/>
    <property type="molecule type" value="Genomic_DNA"/>
</dbReference>